<comment type="caution">
    <text evidence="1">The sequence shown here is derived from an EMBL/GenBank/DDBJ whole genome shotgun (WGS) entry which is preliminary data.</text>
</comment>
<reference evidence="1" key="1">
    <citation type="journal article" date="2015" name="Nature">
        <title>Complex archaea that bridge the gap between prokaryotes and eukaryotes.</title>
        <authorList>
            <person name="Spang A."/>
            <person name="Saw J.H."/>
            <person name="Jorgensen S.L."/>
            <person name="Zaremba-Niedzwiedzka K."/>
            <person name="Martijn J."/>
            <person name="Lind A.E."/>
            <person name="van Eijk R."/>
            <person name="Schleper C."/>
            <person name="Guy L."/>
            <person name="Ettema T.J."/>
        </authorList>
    </citation>
    <scope>NUCLEOTIDE SEQUENCE</scope>
</reference>
<feature type="non-terminal residue" evidence="1">
    <location>
        <position position="176"/>
    </location>
</feature>
<proteinExistence type="predicted"/>
<dbReference type="AlphaFoldDB" id="A0A0F9IRM1"/>
<organism evidence="1">
    <name type="scientific">marine sediment metagenome</name>
    <dbReference type="NCBI Taxonomy" id="412755"/>
    <lineage>
        <taxon>unclassified sequences</taxon>
        <taxon>metagenomes</taxon>
        <taxon>ecological metagenomes</taxon>
    </lineage>
</organism>
<gene>
    <name evidence="1" type="ORF">LCGC14_1546040</name>
</gene>
<evidence type="ECO:0008006" key="2">
    <source>
        <dbReference type="Google" id="ProtNLM"/>
    </source>
</evidence>
<sequence length="176" mass="19785">MMPPVKGDSPHLMTGLDGITEIILENVKIASEKAEKIIPFLRRIKQLYGQPLASVHDMGKGILNAVKEVFPNNPDFICHYHFLSAQGKNLFGAENDKIRGRLRKHGIQGKLRKRVREFKKIIDEAPGLIDSFLNCLKVESVEDPQRINHIPVVAAYTLALWALEGKKQGKGYGFPF</sequence>
<name>A0A0F9IRM1_9ZZZZ</name>
<dbReference type="EMBL" id="LAZR01011756">
    <property type="protein sequence ID" value="KKM60018.1"/>
    <property type="molecule type" value="Genomic_DNA"/>
</dbReference>
<accession>A0A0F9IRM1</accession>
<protein>
    <recommendedName>
        <fullName evidence="2">MULE transposase domain-containing protein</fullName>
    </recommendedName>
</protein>
<evidence type="ECO:0000313" key="1">
    <source>
        <dbReference type="EMBL" id="KKM60018.1"/>
    </source>
</evidence>